<evidence type="ECO:0000259" key="2">
    <source>
        <dbReference type="Pfam" id="PF01757"/>
    </source>
</evidence>
<gene>
    <name evidence="3" type="primary">mdoC_1</name>
    <name evidence="3" type="ORF">BREV_BREV_00765</name>
</gene>
<dbReference type="Pfam" id="PF01757">
    <property type="entry name" value="Acyl_transf_3"/>
    <property type="match status" value="1"/>
</dbReference>
<proteinExistence type="predicted"/>
<feature type="transmembrane region" description="Helical" evidence="1">
    <location>
        <begin position="239"/>
        <end position="256"/>
    </location>
</feature>
<feature type="transmembrane region" description="Helical" evidence="1">
    <location>
        <begin position="366"/>
        <end position="385"/>
    </location>
</feature>
<dbReference type="InterPro" id="IPR050623">
    <property type="entry name" value="Glucan_succinyl_AcylTrfase"/>
</dbReference>
<keyword evidence="1" id="KW-1133">Transmembrane helix</keyword>
<feature type="domain" description="Acyltransferase 3" evidence="2">
    <location>
        <begin position="18"/>
        <end position="385"/>
    </location>
</feature>
<dbReference type="PANTHER" id="PTHR36927:SF3">
    <property type="entry name" value="GLUCANS BIOSYNTHESIS PROTEIN C"/>
    <property type="match status" value="1"/>
</dbReference>
<dbReference type="AlphaFoldDB" id="A0A7Z8Y0N8"/>
<feature type="transmembrane region" description="Helical" evidence="1">
    <location>
        <begin position="268"/>
        <end position="286"/>
    </location>
</feature>
<keyword evidence="4" id="KW-1185">Reference proteome</keyword>
<feature type="transmembrane region" description="Helical" evidence="1">
    <location>
        <begin position="22"/>
        <end position="43"/>
    </location>
</feature>
<protein>
    <submittedName>
        <fullName evidence="3">Glucans biosynthesis protein C</fullName>
    </submittedName>
</protein>
<feature type="transmembrane region" description="Helical" evidence="1">
    <location>
        <begin position="336"/>
        <end position="360"/>
    </location>
</feature>
<accession>A0A7Z8Y0N8</accession>
<keyword evidence="1" id="KW-0472">Membrane</keyword>
<evidence type="ECO:0000313" key="3">
    <source>
        <dbReference type="EMBL" id="VDC48642.1"/>
    </source>
</evidence>
<name>A0A7Z8Y0N8_9CAUL</name>
<dbReference type="EMBL" id="UXHF01000010">
    <property type="protein sequence ID" value="VDC48642.1"/>
    <property type="molecule type" value="Genomic_DNA"/>
</dbReference>
<keyword evidence="1" id="KW-0812">Transmembrane</keyword>
<sequence length="413" mass="46392">MSVPPPLVSPSAMKGRRYDLDWIRVGAFMLLILYHVGMFYVPWDYHVNSPRPVEALEPIMLLTNPWRLTLLFLVSGCATRFLADGFEARGQSGWALAGSRILRLLPPLLFGMFVIVPPQSYYEIVEAAKGLGMADPAHSLVLKDFWLRYVTSTGHWCDADGCLTTPTWNHLWFIAYLLPYSLLLAAMIALPTVRRALQAAGDRVFRGWGLVVWPILYLILIRWFLAPRFEITHALTDDWYNHALSFGAFLFGYLIARSEAARQTLMRMRWPALIIALCSWAAWATYAWVYRGDVNPSEPLRQAMRIVYALDQAGFIAAILGFGARWLNRDAPALRYLSAGVFPFYIVHQTVTVVAAYNLAALHLPLGVEAGLLILITALGCLLAYEVARRIGWLGLLLGVKPQKAERTARSPA</sequence>
<feature type="transmembrane region" description="Helical" evidence="1">
    <location>
        <begin position="306"/>
        <end position="324"/>
    </location>
</feature>
<dbReference type="RefSeq" id="WP_230307540.1">
    <property type="nucleotide sequence ID" value="NZ_UXHF01000010.1"/>
</dbReference>
<comment type="caution">
    <text evidence="3">The sequence shown here is derived from an EMBL/GenBank/DDBJ whole genome shotgun (WGS) entry which is preliminary data.</text>
</comment>
<dbReference type="InterPro" id="IPR002656">
    <property type="entry name" value="Acyl_transf_3_dom"/>
</dbReference>
<evidence type="ECO:0000256" key="1">
    <source>
        <dbReference type="SAM" id="Phobius"/>
    </source>
</evidence>
<feature type="transmembrane region" description="Helical" evidence="1">
    <location>
        <begin position="173"/>
        <end position="193"/>
    </location>
</feature>
<dbReference type="PANTHER" id="PTHR36927">
    <property type="entry name" value="BLR4337 PROTEIN"/>
    <property type="match status" value="1"/>
</dbReference>
<dbReference type="Proteomes" id="UP000289220">
    <property type="component" value="Unassembled WGS sequence"/>
</dbReference>
<dbReference type="GO" id="GO:0016747">
    <property type="term" value="F:acyltransferase activity, transferring groups other than amino-acyl groups"/>
    <property type="evidence" value="ECO:0007669"/>
    <property type="project" value="InterPro"/>
</dbReference>
<organism evidence="3 4">
    <name type="scientific">Brevundimonas mediterranea</name>
    <dbReference type="NCBI Taxonomy" id="74329"/>
    <lineage>
        <taxon>Bacteria</taxon>
        <taxon>Pseudomonadati</taxon>
        <taxon>Pseudomonadota</taxon>
        <taxon>Alphaproteobacteria</taxon>
        <taxon>Caulobacterales</taxon>
        <taxon>Caulobacteraceae</taxon>
        <taxon>Brevundimonas</taxon>
    </lineage>
</organism>
<evidence type="ECO:0000313" key="4">
    <source>
        <dbReference type="Proteomes" id="UP000289220"/>
    </source>
</evidence>
<feature type="transmembrane region" description="Helical" evidence="1">
    <location>
        <begin position="205"/>
        <end position="224"/>
    </location>
</feature>
<reference evidence="3 4" key="1">
    <citation type="submission" date="2018-11" db="EMBL/GenBank/DDBJ databases">
        <authorList>
            <person name="Peiro R."/>
            <person name="Begona"/>
            <person name="Cbmso G."/>
            <person name="Lopez M."/>
            <person name="Gonzalez S."/>
            <person name="Sacristan E."/>
            <person name="Castillo E."/>
        </authorList>
    </citation>
    <scope>NUCLEOTIDE SEQUENCE [LARGE SCALE GENOMIC DNA]</scope>
    <source>
        <strain evidence="3">Brev_genome</strain>
    </source>
</reference>